<dbReference type="GO" id="GO:0005739">
    <property type="term" value="C:mitochondrion"/>
    <property type="evidence" value="ECO:0007669"/>
    <property type="project" value="TreeGrafter"/>
</dbReference>
<sequence>CLQEFRCYCHAGDIDRGLQTFENHINAGGPIAAELFVVSLVIQLLHPVMVCVADSLEVWDNVRIQLQGSEPSMLALQCLLGLVESYLTLAEGAMVGHTEKGMQIAQDILVRMNGRNFFMNNKLGSELLFIASGEKTGGYSTANYIWDMMKARQITPSFAAVEAYYQGLKDREIPEDDPRLKLVSRTFDNLSGVNTRGSIDVKLPRVEKDWHNESCLQHIAKLHPKLVIDMLYMGSPLQFSRLLKKIDSLILYVSTEEIKKIDLRNVNAINGLDKYIYKMMDVSKLCPQEKEKICSTEATNLLDGLPSSGLHNGGSDLNYKLFLGTLRDVAMQWLSGLSARTIQTFSDLVALFISHFAANKAKKLEVANLFDNKQMKGENLKGYLAVFNNATVWVNDLDHKAFQKGLRAGQFNDSLTLRRPSIMEEIRARAEEHIEAKKDLADRLRPNENP</sequence>
<dbReference type="OrthoDB" id="185373at2759"/>
<gene>
    <name evidence="2" type="ORF">CR513_61946</name>
</gene>
<feature type="domain" description="Retrotransposon gag" evidence="1">
    <location>
        <begin position="321"/>
        <end position="404"/>
    </location>
</feature>
<reference evidence="2" key="1">
    <citation type="submission" date="2018-05" db="EMBL/GenBank/DDBJ databases">
        <title>Draft genome of Mucuna pruriens seed.</title>
        <authorList>
            <person name="Nnadi N.E."/>
            <person name="Vos R."/>
            <person name="Hasami M.H."/>
            <person name="Devisetty U.K."/>
            <person name="Aguiy J.C."/>
        </authorList>
    </citation>
    <scope>NUCLEOTIDE SEQUENCE [LARGE SCALE GENOMIC DNA]</scope>
    <source>
        <strain evidence="2">JCA_2017</strain>
    </source>
</reference>
<keyword evidence="3" id="KW-1185">Reference proteome</keyword>
<evidence type="ECO:0000259" key="1">
    <source>
        <dbReference type="Pfam" id="PF03732"/>
    </source>
</evidence>
<dbReference type="Proteomes" id="UP000257109">
    <property type="component" value="Unassembled WGS sequence"/>
</dbReference>
<proteinExistence type="predicted"/>
<dbReference type="EMBL" id="QJKJ01017236">
    <property type="protein sequence ID" value="RDX58936.1"/>
    <property type="molecule type" value="Genomic_DNA"/>
</dbReference>
<dbReference type="PANTHER" id="PTHR47801:SF1">
    <property type="entry name" value="OS05G0145600 PROTEIN"/>
    <property type="match status" value="1"/>
</dbReference>
<dbReference type="STRING" id="157652.A0A371E1Q0"/>
<evidence type="ECO:0000313" key="3">
    <source>
        <dbReference type="Proteomes" id="UP000257109"/>
    </source>
</evidence>
<evidence type="ECO:0000313" key="2">
    <source>
        <dbReference type="EMBL" id="RDX58936.1"/>
    </source>
</evidence>
<feature type="non-terminal residue" evidence="2">
    <location>
        <position position="1"/>
    </location>
</feature>
<dbReference type="InterPro" id="IPR005162">
    <property type="entry name" value="Retrotrans_gag_dom"/>
</dbReference>
<organism evidence="2 3">
    <name type="scientific">Mucuna pruriens</name>
    <name type="common">Velvet bean</name>
    <name type="synonym">Dolichos pruriens</name>
    <dbReference type="NCBI Taxonomy" id="157652"/>
    <lineage>
        <taxon>Eukaryota</taxon>
        <taxon>Viridiplantae</taxon>
        <taxon>Streptophyta</taxon>
        <taxon>Embryophyta</taxon>
        <taxon>Tracheophyta</taxon>
        <taxon>Spermatophyta</taxon>
        <taxon>Magnoliopsida</taxon>
        <taxon>eudicotyledons</taxon>
        <taxon>Gunneridae</taxon>
        <taxon>Pentapetalae</taxon>
        <taxon>rosids</taxon>
        <taxon>fabids</taxon>
        <taxon>Fabales</taxon>
        <taxon>Fabaceae</taxon>
        <taxon>Papilionoideae</taxon>
        <taxon>50 kb inversion clade</taxon>
        <taxon>NPAAA clade</taxon>
        <taxon>indigoferoid/millettioid clade</taxon>
        <taxon>Phaseoleae</taxon>
        <taxon>Mucuna</taxon>
    </lineage>
</organism>
<protein>
    <submittedName>
        <fullName evidence="2">Pentatricopeptide repeat-containing protein, mitochondrial</fullName>
    </submittedName>
</protein>
<feature type="non-terminal residue" evidence="2">
    <location>
        <position position="450"/>
    </location>
</feature>
<comment type="caution">
    <text evidence="2">The sequence shown here is derived from an EMBL/GenBank/DDBJ whole genome shotgun (WGS) entry which is preliminary data.</text>
</comment>
<name>A0A371E1Q0_MUCPR</name>
<dbReference type="Pfam" id="PF03732">
    <property type="entry name" value="Retrotrans_gag"/>
    <property type="match status" value="1"/>
</dbReference>
<dbReference type="PANTHER" id="PTHR47801">
    <property type="entry name" value="OS05G0145600 PROTEIN"/>
    <property type="match status" value="1"/>
</dbReference>
<accession>A0A371E1Q0</accession>
<dbReference type="AlphaFoldDB" id="A0A371E1Q0"/>